<gene>
    <name evidence="19" type="primary">cobS</name>
    <name evidence="20" type="ORF">ERS852490_00138</name>
</gene>
<reference evidence="20 21" key="1">
    <citation type="submission" date="2015-09" db="EMBL/GenBank/DDBJ databases">
        <authorList>
            <consortium name="Pathogen Informatics"/>
        </authorList>
    </citation>
    <scope>NUCLEOTIDE SEQUENCE [LARGE SCALE GENOMIC DNA]</scope>
    <source>
        <strain evidence="20 21">2789STDY5834875</strain>
    </source>
</reference>
<comment type="similarity">
    <text evidence="4 19">Belongs to the CobS family.</text>
</comment>
<dbReference type="HAMAP" id="MF_00719">
    <property type="entry name" value="CobS"/>
    <property type="match status" value="1"/>
</dbReference>
<dbReference type="EC" id="2.7.8.26" evidence="5 19"/>
<keyword evidence="7 19" id="KW-1003">Cell membrane</keyword>
<evidence type="ECO:0000256" key="2">
    <source>
        <dbReference type="ARBA" id="ARBA00004651"/>
    </source>
</evidence>
<feature type="transmembrane region" description="Helical" evidence="19">
    <location>
        <begin position="235"/>
        <end position="255"/>
    </location>
</feature>
<dbReference type="Pfam" id="PF02654">
    <property type="entry name" value="CobS"/>
    <property type="match status" value="1"/>
</dbReference>
<dbReference type="GO" id="GO:0009236">
    <property type="term" value="P:cobalamin biosynthetic process"/>
    <property type="evidence" value="ECO:0007669"/>
    <property type="project" value="UniProtKB-UniRule"/>
</dbReference>
<dbReference type="OMA" id="GHTGDTY"/>
<dbReference type="GeneID" id="41356937"/>
<evidence type="ECO:0000256" key="12">
    <source>
        <dbReference type="ARBA" id="ARBA00022989"/>
    </source>
</evidence>
<name>A0A174YI15_9FIRM</name>
<keyword evidence="12 19" id="KW-1133">Transmembrane helix</keyword>
<evidence type="ECO:0000256" key="15">
    <source>
        <dbReference type="ARBA" id="ARBA00032605"/>
    </source>
</evidence>
<evidence type="ECO:0000256" key="5">
    <source>
        <dbReference type="ARBA" id="ARBA00013200"/>
    </source>
</evidence>
<dbReference type="AlphaFoldDB" id="A0A174YI15"/>
<dbReference type="GO" id="GO:0008818">
    <property type="term" value="F:cobalamin 5'-phosphate synthase activity"/>
    <property type="evidence" value="ECO:0007669"/>
    <property type="project" value="UniProtKB-UniRule"/>
</dbReference>
<evidence type="ECO:0000256" key="14">
    <source>
        <dbReference type="ARBA" id="ARBA00025228"/>
    </source>
</evidence>
<feature type="transmembrane region" description="Helical" evidence="19">
    <location>
        <begin position="31"/>
        <end position="53"/>
    </location>
</feature>
<evidence type="ECO:0000256" key="1">
    <source>
        <dbReference type="ARBA" id="ARBA00001946"/>
    </source>
</evidence>
<evidence type="ECO:0000256" key="19">
    <source>
        <dbReference type="HAMAP-Rule" id="MF_00719"/>
    </source>
</evidence>
<evidence type="ECO:0000256" key="7">
    <source>
        <dbReference type="ARBA" id="ARBA00022475"/>
    </source>
</evidence>
<proteinExistence type="inferred from homology"/>
<protein>
    <recommendedName>
        <fullName evidence="6 19">Adenosylcobinamide-GDP ribazoletransferase</fullName>
        <ecNumber evidence="5 19">2.7.8.26</ecNumber>
    </recommendedName>
    <alternativeName>
        <fullName evidence="16 19">Cobalamin synthase</fullName>
    </alternativeName>
    <alternativeName>
        <fullName evidence="15 19">Cobalamin-5'-phosphate synthase</fullName>
    </alternativeName>
</protein>
<keyword evidence="10 19" id="KW-0812">Transmembrane</keyword>
<dbReference type="InterPro" id="IPR003805">
    <property type="entry name" value="CobS"/>
</dbReference>
<dbReference type="RefSeq" id="WP_012740456.1">
    <property type="nucleotide sequence ID" value="NZ_CP085937.1"/>
</dbReference>
<dbReference type="Proteomes" id="UP000095621">
    <property type="component" value="Unassembled WGS sequence"/>
</dbReference>
<comment type="pathway">
    <text evidence="3 19">Cofactor biosynthesis; adenosylcobalamin biosynthesis; adenosylcobalamin from cob(II)yrinate a,c-diamide: step 7/7.</text>
</comment>
<evidence type="ECO:0000256" key="16">
    <source>
        <dbReference type="ARBA" id="ARBA00032853"/>
    </source>
</evidence>
<dbReference type="GO" id="GO:0005886">
    <property type="term" value="C:plasma membrane"/>
    <property type="evidence" value="ECO:0007669"/>
    <property type="project" value="UniProtKB-SubCell"/>
</dbReference>
<comment type="catalytic activity">
    <reaction evidence="17 19">
        <text>alpha-ribazole + adenosylcob(III)inamide-GDP = adenosylcob(III)alamin + GMP + H(+)</text>
        <dbReference type="Rhea" id="RHEA:16049"/>
        <dbReference type="ChEBI" id="CHEBI:10329"/>
        <dbReference type="ChEBI" id="CHEBI:15378"/>
        <dbReference type="ChEBI" id="CHEBI:18408"/>
        <dbReference type="ChEBI" id="CHEBI:58115"/>
        <dbReference type="ChEBI" id="CHEBI:60487"/>
        <dbReference type="EC" id="2.7.8.26"/>
    </reaction>
</comment>
<dbReference type="OrthoDB" id="9794626at2"/>
<organism evidence="20 21">
    <name type="scientific">Lachnospira eligens</name>
    <dbReference type="NCBI Taxonomy" id="39485"/>
    <lineage>
        <taxon>Bacteria</taxon>
        <taxon>Bacillati</taxon>
        <taxon>Bacillota</taxon>
        <taxon>Clostridia</taxon>
        <taxon>Lachnospirales</taxon>
        <taxon>Lachnospiraceae</taxon>
        <taxon>Lachnospira</taxon>
    </lineage>
</organism>
<dbReference type="PANTHER" id="PTHR34148:SF1">
    <property type="entry name" value="ADENOSYLCOBINAMIDE-GDP RIBAZOLETRANSFERASE"/>
    <property type="match status" value="1"/>
</dbReference>
<comment type="function">
    <text evidence="14 19">Joins adenosylcobinamide-GDP and alpha-ribazole to generate adenosylcobalamin (Ado-cobalamin). Also synthesizes adenosylcobalamin 5'-phosphate from adenosylcobinamide-GDP and alpha-ribazole 5'-phosphate.</text>
</comment>
<comment type="catalytic activity">
    <reaction evidence="18 19">
        <text>alpha-ribazole 5'-phosphate + adenosylcob(III)inamide-GDP = adenosylcob(III)alamin 5'-phosphate + GMP + H(+)</text>
        <dbReference type="Rhea" id="RHEA:23560"/>
        <dbReference type="ChEBI" id="CHEBI:15378"/>
        <dbReference type="ChEBI" id="CHEBI:57918"/>
        <dbReference type="ChEBI" id="CHEBI:58115"/>
        <dbReference type="ChEBI" id="CHEBI:60487"/>
        <dbReference type="ChEBI" id="CHEBI:60493"/>
        <dbReference type="EC" id="2.7.8.26"/>
    </reaction>
</comment>
<keyword evidence="13 19" id="KW-0472">Membrane</keyword>
<evidence type="ECO:0000256" key="3">
    <source>
        <dbReference type="ARBA" id="ARBA00004663"/>
    </source>
</evidence>
<feature type="transmembrane region" description="Helical" evidence="19">
    <location>
        <begin position="182"/>
        <end position="215"/>
    </location>
</feature>
<comment type="cofactor">
    <cofactor evidence="1 19">
        <name>Mg(2+)</name>
        <dbReference type="ChEBI" id="CHEBI:18420"/>
    </cofactor>
</comment>
<dbReference type="EMBL" id="CZBU01000001">
    <property type="protein sequence ID" value="CUQ74755.1"/>
    <property type="molecule type" value="Genomic_DNA"/>
</dbReference>
<evidence type="ECO:0000256" key="9">
    <source>
        <dbReference type="ARBA" id="ARBA00022679"/>
    </source>
</evidence>
<dbReference type="UniPathway" id="UPA00148">
    <property type="reaction ID" value="UER00238"/>
</dbReference>
<evidence type="ECO:0000256" key="13">
    <source>
        <dbReference type="ARBA" id="ARBA00023136"/>
    </source>
</evidence>
<dbReference type="GO" id="GO:0051073">
    <property type="term" value="F:adenosylcobinamide-GDP ribazoletransferase activity"/>
    <property type="evidence" value="ECO:0007669"/>
    <property type="project" value="UniProtKB-UniRule"/>
</dbReference>
<feature type="transmembrane region" description="Helical" evidence="19">
    <location>
        <begin position="138"/>
        <end position="161"/>
    </location>
</feature>
<keyword evidence="8 19" id="KW-0169">Cobalamin biosynthesis</keyword>
<evidence type="ECO:0000313" key="20">
    <source>
        <dbReference type="EMBL" id="CUQ74755.1"/>
    </source>
</evidence>
<comment type="subcellular location">
    <subcellularLocation>
        <location evidence="2 19">Cell membrane</location>
        <topology evidence="2 19">Multi-pass membrane protein</topology>
    </subcellularLocation>
</comment>
<evidence type="ECO:0000256" key="10">
    <source>
        <dbReference type="ARBA" id="ARBA00022692"/>
    </source>
</evidence>
<keyword evidence="9 19" id="KW-0808">Transferase</keyword>
<evidence type="ECO:0000256" key="6">
    <source>
        <dbReference type="ARBA" id="ARBA00015850"/>
    </source>
</evidence>
<keyword evidence="11 19" id="KW-0460">Magnesium</keyword>
<dbReference type="PANTHER" id="PTHR34148">
    <property type="entry name" value="ADENOSYLCOBINAMIDE-GDP RIBAZOLETRANSFERASE"/>
    <property type="match status" value="1"/>
</dbReference>
<evidence type="ECO:0000313" key="21">
    <source>
        <dbReference type="Proteomes" id="UP000095621"/>
    </source>
</evidence>
<feature type="transmembrane region" description="Helical" evidence="19">
    <location>
        <begin position="109"/>
        <end position="132"/>
    </location>
</feature>
<sequence>MSIIKSLVIAFSMYSKIPMPHLELDEKDMKYVMGFFPLIGLITGAYVYGWIYAGEILYVPDISRTLVLIILPVIITGGIHVDGYMDTCDALNSYGDREKKLAILKDSHIGAFAVIKLLVYYVLYFAAAFIVVQKAGNMQIIIMAFTFYLSRIISGLAAVNFRGARNNGMLHTFTSVTARKRVNIMLVMQLILCISCMCMCSIITAIVVVIVAFLVLLYYRHMAYKQFGGVTGDLAGYLLCVSELCMTAAIAVITLI</sequence>
<evidence type="ECO:0000256" key="8">
    <source>
        <dbReference type="ARBA" id="ARBA00022573"/>
    </source>
</evidence>
<feature type="transmembrane region" description="Helical" evidence="19">
    <location>
        <begin position="65"/>
        <end position="85"/>
    </location>
</feature>
<evidence type="ECO:0000256" key="4">
    <source>
        <dbReference type="ARBA" id="ARBA00010561"/>
    </source>
</evidence>
<evidence type="ECO:0000256" key="11">
    <source>
        <dbReference type="ARBA" id="ARBA00022842"/>
    </source>
</evidence>
<evidence type="ECO:0000256" key="18">
    <source>
        <dbReference type="ARBA" id="ARBA00049504"/>
    </source>
</evidence>
<accession>A0A174YI15</accession>
<evidence type="ECO:0000256" key="17">
    <source>
        <dbReference type="ARBA" id="ARBA00048623"/>
    </source>
</evidence>